<organism evidence="5 6">
    <name type="scientific">Leptospirillum ferriphilum YSK</name>
    <dbReference type="NCBI Taxonomy" id="1441628"/>
    <lineage>
        <taxon>Bacteria</taxon>
        <taxon>Pseudomonadati</taxon>
        <taxon>Nitrospirota</taxon>
        <taxon>Nitrospiria</taxon>
        <taxon>Nitrospirales</taxon>
        <taxon>Nitrospiraceae</taxon>
        <taxon>Leptospirillum</taxon>
    </lineage>
</organism>
<evidence type="ECO:0000256" key="2">
    <source>
        <dbReference type="ARBA" id="ARBA00023315"/>
    </source>
</evidence>
<evidence type="ECO:0000259" key="4">
    <source>
        <dbReference type="Pfam" id="PF08545"/>
    </source>
</evidence>
<dbReference type="AlphaFoldDB" id="A0A059Y1E3"/>
<feature type="domain" description="Beta-ketoacyl-[acyl-carrier-protein] synthase III C-terminal" evidence="3">
    <location>
        <begin position="249"/>
        <end position="334"/>
    </location>
</feature>
<dbReference type="InterPro" id="IPR013751">
    <property type="entry name" value="ACP_syn_III_N"/>
</dbReference>
<gene>
    <name evidence="5" type="ORF">Y981_00400</name>
</gene>
<dbReference type="Pfam" id="PF08545">
    <property type="entry name" value="ACP_syn_III"/>
    <property type="match status" value="1"/>
</dbReference>
<dbReference type="HOGENOM" id="CLU_039592_4_1_0"/>
<keyword evidence="1" id="KW-0808">Transferase</keyword>
<evidence type="ECO:0000313" key="5">
    <source>
        <dbReference type="EMBL" id="AIA31366.1"/>
    </source>
</evidence>
<reference evidence="5 6" key="2">
    <citation type="journal article" date="2015" name="Biomed. Res. Int.">
        <title>Effects of Arsenite Resistance on the Growth and Functional Gene Expression of Leptospirillum ferriphilum and Acidithiobacillus thiooxidans in Pure Culture and Coculture.</title>
        <authorList>
            <person name="Jiang H."/>
            <person name="Liang Y."/>
            <person name="Yin H."/>
            <person name="Xiao Y."/>
            <person name="Guo X."/>
            <person name="Xu Y."/>
            <person name="Hu Q."/>
            <person name="Liu H."/>
            <person name="Liu X."/>
        </authorList>
    </citation>
    <scope>NUCLEOTIDE SEQUENCE [LARGE SCALE GENOMIC DNA]</scope>
    <source>
        <strain evidence="5 6">YSK</strain>
    </source>
</reference>
<dbReference type="GO" id="GO:0044550">
    <property type="term" value="P:secondary metabolite biosynthetic process"/>
    <property type="evidence" value="ECO:0007669"/>
    <property type="project" value="TreeGrafter"/>
</dbReference>
<keyword evidence="6" id="KW-1185">Reference proteome</keyword>
<evidence type="ECO:0000256" key="1">
    <source>
        <dbReference type="ARBA" id="ARBA00022679"/>
    </source>
</evidence>
<reference evidence="6" key="1">
    <citation type="submission" date="2014-02" db="EMBL/GenBank/DDBJ databases">
        <title>Complete genome sequence and comparative genomic analysis of the nitrogen-fixing bacterium Leptospirillum ferriphilum YSK.</title>
        <authorList>
            <person name="Guo X."/>
            <person name="Yin H."/>
            <person name="Liang Y."/>
            <person name="Hu Q."/>
            <person name="Ma L."/>
            <person name="Xiao Y."/>
            <person name="Zhang X."/>
            <person name="Qiu G."/>
            <person name="Liu X."/>
        </authorList>
    </citation>
    <scope>NUCLEOTIDE SEQUENCE [LARGE SCALE GENOMIC DNA]</scope>
    <source>
        <strain evidence="6">YSK</strain>
    </source>
</reference>
<dbReference type="Proteomes" id="UP000027059">
    <property type="component" value="Chromosome"/>
</dbReference>
<dbReference type="InterPro" id="IPR013747">
    <property type="entry name" value="ACP_syn_III_C"/>
</dbReference>
<accession>A0A059Y1E3</accession>
<proteinExistence type="predicted"/>
<dbReference type="PANTHER" id="PTHR34069:SF2">
    <property type="entry name" value="BETA-KETOACYL-[ACYL-CARRIER-PROTEIN] SYNTHASE III"/>
    <property type="match status" value="1"/>
</dbReference>
<feature type="domain" description="Beta-ketoacyl-[acyl-carrier-protein] synthase III N-terminal" evidence="4">
    <location>
        <begin position="122"/>
        <end position="185"/>
    </location>
</feature>
<evidence type="ECO:0000313" key="6">
    <source>
        <dbReference type="Proteomes" id="UP000027059"/>
    </source>
</evidence>
<dbReference type="GO" id="GO:0006633">
    <property type="term" value="P:fatty acid biosynthetic process"/>
    <property type="evidence" value="ECO:0007669"/>
    <property type="project" value="InterPro"/>
</dbReference>
<dbReference type="PANTHER" id="PTHR34069">
    <property type="entry name" value="3-OXOACYL-[ACYL-CARRIER-PROTEIN] SYNTHASE 3"/>
    <property type="match status" value="1"/>
</dbReference>
<sequence>MTAIFGAHMSTFDTLSHPVYLCGIGWTRFLEKKAFLPGKNGGPPAMPQESLTGIKTRTVAEEHGVENLAEMAVRDLFSDHSDRLDTVEFLMMTSTSPGILLPATASIVGGRLFREKTVPCVDIGGSCSGSLVALSAGSALLCAGSVRNLLVVSAEKKTAQLCPTHGPETAGIFGDMGAAALLSDSPRGLHRWPPFRLKAIRIRSRGDLASLIWKEPDPCDGAPLIRMNGPRVFREAVSTLTGEVPDFLKGQGLSTSDIALAIFHQANGRLLGHVARKLGFPPKNVPLTLTEFGNTSSSSTLLTLAQALEERGRVDGPVLLATFGGGITWGLALLEPV</sequence>
<dbReference type="InterPro" id="IPR016039">
    <property type="entry name" value="Thiolase-like"/>
</dbReference>
<dbReference type="KEGG" id="lfp:Y981_00400"/>
<name>A0A059Y1E3_9BACT</name>
<keyword evidence="2" id="KW-0012">Acyltransferase</keyword>
<dbReference type="Gene3D" id="3.40.47.10">
    <property type="match status" value="1"/>
</dbReference>
<dbReference type="Pfam" id="PF08541">
    <property type="entry name" value="ACP_syn_III_C"/>
    <property type="match status" value="1"/>
</dbReference>
<dbReference type="EMBL" id="CP007243">
    <property type="protein sequence ID" value="AIA31366.1"/>
    <property type="molecule type" value="Genomic_DNA"/>
</dbReference>
<evidence type="ECO:0008006" key="7">
    <source>
        <dbReference type="Google" id="ProtNLM"/>
    </source>
</evidence>
<evidence type="ECO:0000259" key="3">
    <source>
        <dbReference type="Pfam" id="PF08541"/>
    </source>
</evidence>
<protein>
    <recommendedName>
        <fullName evidence="7">3-oxoacyl-ACP synthase</fullName>
    </recommendedName>
</protein>
<dbReference type="GO" id="GO:0004315">
    <property type="term" value="F:3-oxoacyl-[acyl-carrier-protein] synthase activity"/>
    <property type="evidence" value="ECO:0007669"/>
    <property type="project" value="InterPro"/>
</dbReference>
<dbReference type="SUPFAM" id="SSF53901">
    <property type="entry name" value="Thiolase-like"/>
    <property type="match status" value="1"/>
</dbReference>